<reference evidence="1 2" key="1">
    <citation type="submission" date="2016-07" db="EMBL/GenBank/DDBJ databases">
        <title>Comparative genomics of the entomopathogenic fungus Beauveria bassiana.</title>
        <authorList>
            <person name="Valero Jimenez C.A."/>
            <person name="Zwaan B.J."/>
            <person name="Van Kan J.A."/>
            <person name="Takken W."/>
            <person name="Debets A.J."/>
            <person name="Schoustra S.E."/>
            <person name="Koenraadt C.J."/>
        </authorList>
    </citation>
    <scope>NUCLEOTIDE SEQUENCE [LARGE SCALE GENOMIC DNA]</scope>
    <source>
        <strain evidence="1 2">ARSEF 8028</strain>
    </source>
</reference>
<organism evidence="1 2">
    <name type="scientific">Beauveria bassiana</name>
    <name type="common">White muscardine disease fungus</name>
    <name type="synonym">Tritirachium shiotae</name>
    <dbReference type="NCBI Taxonomy" id="176275"/>
    <lineage>
        <taxon>Eukaryota</taxon>
        <taxon>Fungi</taxon>
        <taxon>Dikarya</taxon>
        <taxon>Ascomycota</taxon>
        <taxon>Pezizomycotina</taxon>
        <taxon>Sordariomycetes</taxon>
        <taxon>Hypocreomycetidae</taxon>
        <taxon>Hypocreales</taxon>
        <taxon>Cordycipitaceae</taxon>
        <taxon>Beauveria</taxon>
    </lineage>
</organism>
<dbReference type="EMBL" id="JRHA01000005">
    <property type="protein sequence ID" value="PQK14537.1"/>
    <property type="molecule type" value="Genomic_DNA"/>
</dbReference>
<dbReference type="AlphaFoldDB" id="A0A2S7YEL3"/>
<sequence>MFPEQMPRVFAASEVEAEMTAVIARIQSLHDSLVAAITPSTACFANVFAPRIEMSNEVDAKTGMIQLLSHAAQNQETRNAPSNANKAFASAAAAWSARTDLFDLIKAAASRNEDIGPGIIALGGREAKRLCCVWTRVAPRP</sequence>
<proteinExistence type="predicted"/>
<name>A0A2S7YEL3_BEABA</name>
<evidence type="ECO:0000313" key="2">
    <source>
        <dbReference type="Proteomes" id="UP000237441"/>
    </source>
</evidence>
<dbReference type="Gene3D" id="1.20.1050.40">
    <property type="entry name" value="Endopeptidase. Chain P, domain 1"/>
    <property type="match status" value="1"/>
</dbReference>
<dbReference type="InterPro" id="IPR024080">
    <property type="entry name" value="Neurolysin/TOP_N"/>
</dbReference>
<gene>
    <name evidence="1" type="ORF">BB8028_0005g00680</name>
</gene>
<protein>
    <submittedName>
        <fullName evidence="1">Uncharacterized protein</fullName>
    </submittedName>
</protein>
<comment type="caution">
    <text evidence="1">The sequence shown here is derived from an EMBL/GenBank/DDBJ whole genome shotgun (WGS) entry which is preliminary data.</text>
</comment>
<accession>A0A2S7YEL3</accession>
<dbReference type="Proteomes" id="UP000237441">
    <property type="component" value="Unassembled WGS sequence"/>
</dbReference>
<evidence type="ECO:0000313" key="1">
    <source>
        <dbReference type="EMBL" id="PQK14537.1"/>
    </source>
</evidence>